<dbReference type="RefSeq" id="WP_148064257.1">
    <property type="nucleotide sequence ID" value="NZ_VRYZ01000004.1"/>
</dbReference>
<keyword evidence="1" id="KW-0812">Transmembrane</keyword>
<dbReference type="Proteomes" id="UP000321933">
    <property type="component" value="Unassembled WGS sequence"/>
</dbReference>
<dbReference type="InterPro" id="IPR018676">
    <property type="entry name" value="DUF2149"/>
</dbReference>
<proteinExistence type="predicted"/>
<dbReference type="Pfam" id="PF09919">
    <property type="entry name" value="DUF2149"/>
    <property type="match status" value="1"/>
</dbReference>
<evidence type="ECO:0000313" key="2">
    <source>
        <dbReference type="EMBL" id="TXS91625.1"/>
    </source>
</evidence>
<sequence length="108" mass="11894">MAFKRPPWQQGQFSEADTDPLAGFANIMDVMLVFALGLLVALIAQSQELRQHFRLQEAVDIRQGQELAEPPGSLREQIESGAEGMESLGRVYRDPQTGKLILIKGNAG</sequence>
<dbReference type="OrthoDB" id="8756620at2"/>
<dbReference type="AlphaFoldDB" id="A0A5C8ZT69"/>
<keyword evidence="3" id="KW-1185">Reference proteome</keyword>
<evidence type="ECO:0000256" key="1">
    <source>
        <dbReference type="SAM" id="Phobius"/>
    </source>
</evidence>
<keyword evidence="1" id="KW-0472">Membrane</keyword>
<gene>
    <name evidence="2" type="ORF">FVW59_10685</name>
</gene>
<comment type="caution">
    <text evidence="2">The sequence shown here is derived from an EMBL/GenBank/DDBJ whole genome shotgun (WGS) entry which is preliminary data.</text>
</comment>
<accession>A0A5C8ZT69</accession>
<protein>
    <submittedName>
        <fullName evidence="2">DUF2149 domain-containing protein</fullName>
    </submittedName>
</protein>
<name>A0A5C8ZT69_9GAMM</name>
<dbReference type="EMBL" id="VRYZ01000004">
    <property type="protein sequence ID" value="TXS91625.1"/>
    <property type="molecule type" value="Genomic_DNA"/>
</dbReference>
<organism evidence="2 3">
    <name type="scientific">Parahaliea aestuarii</name>
    <dbReference type="NCBI Taxonomy" id="1852021"/>
    <lineage>
        <taxon>Bacteria</taxon>
        <taxon>Pseudomonadati</taxon>
        <taxon>Pseudomonadota</taxon>
        <taxon>Gammaproteobacteria</taxon>
        <taxon>Cellvibrionales</taxon>
        <taxon>Halieaceae</taxon>
        <taxon>Parahaliea</taxon>
    </lineage>
</organism>
<feature type="transmembrane region" description="Helical" evidence="1">
    <location>
        <begin position="20"/>
        <end position="44"/>
    </location>
</feature>
<evidence type="ECO:0000313" key="3">
    <source>
        <dbReference type="Proteomes" id="UP000321933"/>
    </source>
</evidence>
<keyword evidence="1" id="KW-1133">Transmembrane helix</keyword>
<reference evidence="2 3" key="1">
    <citation type="submission" date="2019-08" db="EMBL/GenBank/DDBJ databases">
        <title>Parahaliea maris sp. nov., isolated from the surface seawater.</title>
        <authorList>
            <person name="Liu Y."/>
        </authorList>
    </citation>
    <scope>NUCLEOTIDE SEQUENCE [LARGE SCALE GENOMIC DNA]</scope>
    <source>
        <strain evidence="2 3">S2-26</strain>
    </source>
</reference>